<dbReference type="EMBL" id="CM001402">
    <property type="protein sequence ID" value="EHO40251.1"/>
    <property type="molecule type" value="Genomic_DNA"/>
</dbReference>
<organism evidence="4 5">
    <name type="scientific">Caldithrix abyssi DSM 13497</name>
    <dbReference type="NCBI Taxonomy" id="880073"/>
    <lineage>
        <taxon>Bacteria</taxon>
        <taxon>Pseudomonadati</taxon>
        <taxon>Calditrichota</taxon>
        <taxon>Calditrichia</taxon>
        <taxon>Calditrichales</taxon>
        <taxon>Calditrichaceae</taxon>
        <taxon>Caldithrix</taxon>
    </lineage>
</organism>
<evidence type="ECO:0000256" key="1">
    <source>
        <dbReference type="SAM" id="Phobius"/>
    </source>
</evidence>
<evidence type="ECO:0000313" key="3">
    <source>
        <dbReference type="EMBL" id="APF20193.1"/>
    </source>
</evidence>
<dbReference type="InParanoid" id="H1XS87"/>
<dbReference type="Pfam" id="PF01408">
    <property type="entry name" value="GFO_IDH_MocA"/>
    <property type="match status" value="1"/>
</dbReference>
<dbReference type="AlphaFoldDB" id="H1XS87"/>
<dbReference type="eggNOG" id="COG0673">
    <property type="taxonomic scope" value="Bacteria"/>
</dbReference>
<proteinExistence type="predicted"/>
<dbReference type="KEGG" id="caby:Cabys_3447"/>
<evidence type="ECO:0000259" key="2">
    <source>
        <dbReference type="Pfam" id="PF01408"/>
    </source>
</evidence>
<dbReference type="HOGENOM" id="CLU_729382_0_0_0"/>
<keyword evidence="1" id="KW-1133">Transmembrane helix</keyword>
<accession>H1XS87</accession>
<dbReference type="PANTHER" id="PTHR43377">
    <property type="entry name" value="BILIVERDIN REDUCTASE A"/>
    <property type="match status" value="1"/>
</dbReference>
<feature type="transmembrane region" description="Helical" evidence="1">
    <location>
        <begin position="57"/>
        <end position="74"/>
    </location>
</feature>
<dbReference type="GO" id="GO:0000166">
    <property type="term" value="F:nucleotide binding"/>
    <property type="evidence" value="ECO:0007669"/>
    <property type="project" value="InterPro"/>
</dbReference>
<dbReference type="SUPFAM" id="SSF51735">
    <property type="entry name" value="NAD(P)-binding Rossmann-fold domains"/>
    <property type="match status" value="1"/>
</dbReference>
<evidence type="ECO:0000313" key="4">
    <source>
        <dbReference type="EMBL" id="EHO40251.1"/>
    </source>
</evidence>
<dbReference type="Proteomes" id="UP000183868">
    <property type="component" value="Chromosome"/>
</dbReference>
<feature type="domain" description="Gfo/Idh/MocA-like oxidoreductase N-terminal" evidence="2">
    <location>
        <begin position="56"/>
        <end position="175"/>
    </location>
</feature>
<keyword evidence="1" id="KW-0472">Membrane</keyword>
<dbReference type="EMBL" id="CP018099">
    <property type="protein sequence ID" value="APF20193.1"/>
    <property type="molecule type" value="Genomic_DNA"/>
</dbReference>
<dbReference type="PANTHER" id="PTHR43377:SF1">
    <property type="entry name" value="BILIVERDIN REDUCTASE A"/>
    <property type="match status" value="1"/>
</dbReference>
<dbReference type="Gene3D" id="3.30.360.10">
    <property type="entry name" value="Dihydrodipicolinate Reductase, domain 2"/>
    <property type="match status" value="1"/>
</dbReference>
<dbReference type="PaxDb" id="880073-Calab_0608"/>
<dbReference type="STRING" id="880073.Cabys_3447"/>
<protein>
    <submittedName>
        <fullName evidence="4">Oxidoreductase domain protein</fullName>
    </submittedName>
    <submittedName>
        <fullName evidence="3">Putative dehydrogenase</fullName>
    </submittedName>
</protein>
<reference evidence="3 6" key="2">
    <citation type="submission" date="2016-11" db="EMBL/GenBank/DDBJ databases">
        <title>Genomic analysis of Caldithrix abyssi and proposal of a novel bacterial phylum Caldithrichaeota.</title>
        <authorList>
            <person name="Kublanov I."/>
            <person name="Sigalova O."/>
            <person name="Gavrilov S."/>
            <person name="Lebedinsky A."/>
            <person name="Ivanova N."/>
            <person name="Daum C."/>
            <person name="Reddy T."/>
            <person name="Klenk H.P."/>
            <person name="Goker M."/>
            <person name="Reva O."/>
            <person name="Miroshnichenko M."/>
            <person name="Kyprides N."/>
            <person name="Woyke T."/>
            <person name="Gelfand M."/>
        </authorList>
    </citation>
    <scope>NUCLEOTIDE SEQUENCE [LARGE SCALE GENOMIC DNA]</scope>
    <source>
        <strain evidence="3 6">LF13</strain>
    </source>
</reference>
<dbReference type="InterPro" id="IPR000683">
    <property type="entry name" value="Gfo/Idh/MocA-like_OxRdtase_N"/>
</dbReference>
<dbReference type="InterPro" id="IPR051450">
    <property type="entry name" value="Gfo/Idh/MocA_Oxidoreductases"/>
</dbReference>
<dbReference type="InterPro" id="IPR036291">
    <property type="entry name" value="NAD(P)-bd_dom_sf"/>
</dbReference>
<keyword evidence="1" id="KW-0812">Transmembrane</keyword>
<name>H1XS87_CALAY</name>
<gene>
    <name evidence="3" type="ORF">Cabys_3447</name>
    <name evidence="4" type="ORF">Calab_0608</name>
</gene>
<dbReference type="Gene3D" id="3.40.50.720">
    <property type="entry name" value="NAD(P)-binding Rossmann-like Domain"/>
    <property type="match status" value="1"/>
</dbReference>
<evidence type="ECO:0000313" key="6">
    <source>
        <dbReference type="Proteomes" id="UP000183868"/>
    </source>
</evidence>
<keyword evidence="5" id="KW-1185">Reference proteome</keyword>
<evidence type="ECO:0000313" key="5">
    <source>
        <dbReference type="Proteomes" id="UP000004671"/>
    </source>
</evidence>
<dbReference type="Proteomes" id="UP000004671">
    <property type="component" value="Chromosome"/>
</dbReference>
<dbReference type="SUPFAM" id="SSF55347">
    <property type="entry name" value="Glyceraldehyde-3-phosphate dehydrogenase-like, C-terminal domain"/>
    <property type="match status" value="1"/>
</dbReference>
<reference evidence="4 5" key="1">
    <citation type="submission" date="2011-09" db="EMBL/GenBank/DDBJ databases">
        <title>The permanent draft genome of Caldithrix abyssi DSM 13497.</title>
        <authorList>
            <consortium name="US DOE Joint Genome Institute (JGI-PGF)"/>
            <person name="Lucas S."/>
            <person name="Han J."/>
            <person name="Lapidus A."/>
            <person name="Bruce D."/>
            <person name="Goodwin L."/>
            <person name="Pitluck S."/>
            <person name="Peters L."/>
            <person name="Kyrpides N."/>
            <person name="Mavromatis K."/>
            <person name="Ivanova N."/>
            <person name="Mikhailova N."/>
            <person name="Chertkov O."/>
            <person name="Detter J.C."/>
            <person name="Tapia R."/>
            <person name="Han C."/>
            <person name="Land M."/>
            <person name="Hauser L."/>
            <person name="Markowitz V."/>
            <person name="Cheng J.-F."/>
            <person name="Hugenholtz P."/>
            <person name="Woyke T."/>
            <person name="Wu D."/>
            <person name="Spring S."/>
            <person name="Brambilla E."/>
            <person name="Klenk H.-P."/>
            <person name="Eisen J.A."/>
        </authorList>
    </citation>
    <scope>NUCLEOTIDE SEQUENCE [LARGE SCALE GENOMIC DNA]</scope>
    <source>
        <strain evidence="4 5">DSM 13497</strain>
    </source>
</reference>
<sequence length="377" mass="43777">MDYLKQKTIIKIKKIARYLRLYGVKRTWIKVQGQLHLKRTYATLPERSTKFSPKQKVALIGCGNFAFTTLAYYLRNRFGNVIGAAMDINLNRAASLAQYYKVPFFTDDFEEVLNNDQIEMLYIASDHASHAEYAIKALEKGKHVYIEKPHVVSEIQLERLMEQIKKEKAKVFLGFNRPSSHLGQLVFKYLNEQPGTGIYNWFVVGHKLEEDHWYLRPEEGGRVLGNLCHWTDFLLYLIPEEQIYPIEINPTRGNKADIDIAVTFKFGEGSIGAITFSEKGDSFEGVREKFNAQKGDCILSLNDFQSLVVDIKEKKVKHSQFYRDQGHRSNVINAYLSVFKNEDYDFKKNSRHILNSAWVFLKTKEALEKNERLIINQ</sequence>
<dbReference type="RefSeq" id="WP_006927199.1">
    <property type="nucleotide sequence ID" value="NZ_CM001402.1"/>
</dbReference>